<dbReference type="PANTHER" id="PTHR33343:SF1">
    <property type="entry name" value="LARGE RIBOSOMAL SUBUNIT PROTEIN BL35M"/>
    <property type="match status" value="1"/>
</dbReference>
<keyword evidence="7" id="KW-1133">Transmembrane helix</keyword>
<dbReference type="InterPro" id="IPR018265">
    <property type="entry name" value="Ribosomal_bL35_CS"/>
</dbReference>
<dbReference type="Proteomes" id="UP000041770">
    <property type="component" value="Unassembled WGS sequence"/>
</dbReference>
<keyword evidence="2 5" id="KW-0689">Ribosomal protein</keyword>
<proteinExistence type="inferred from homology"/>
<evidence type="ECO:0000313" key="10">
    <source>
        <dbReference type="Proteomes" id="UP000041770"/>
    </source>
</evidence>
<dbReference type="InterPro" id="IPR021137">
    <property type="entry name" value="Ribosomal_bL35-like"/>
</dbReference>
<evidence type="ECO:0000256" key="2">
    <source>
        <dbReference type="ARBA" id="ARBA00022980"/>
    </source>
</evidence>
<keyword evidence="7" id="KW-0472">Membrane</keyword>
<feature type="transmembrane region" description="Helical" evidence="7">
    <location>
        <begin position="6"/>
        <end position="24"/>
    </location>
</feature>
<keyword evidence="3 5" id="KW-0687">Ribonucleoprotein</keyword>
<dbReference type="InterPro" id="IPR037229">
    <property type="entry name" value="Ribosomal_bL35_sf"/>
</dbReference>
<dbReference type="SUPFAM" id="SSF143034">
    <property type="entry name" value="L35p-like"/>
    <property type="match status" value="1"/>
</dbReference>
<name>A0A0E4GJK5_VIBCL</name>
<evidence type="ECO:0000256" key="1">
    <source>
        <dbReference type="ARBA" id="ARBA00006598"/>
    </source>
</evidence>
<dbReference type="InterPro" id="IPR001706">
    <property type="entry name" value="Ribosomal_bL35"/>
</dbReference>
<dbReference type="GO" id="GO:0006412">
    <property type="term" value="P:translation"/>
    <property type="evidence" value="ECO:0007669"/>
    <property type="project" value="UniProtKB-UniRule"/>
</dbReference>
<dbReference type="EMBL" id="CWOW01000032">
    <property type="protein sequence ID" value="CSB15713.1"/>
    <property type="molecule type" value="Genomic_DNA"/>
</dbReference>
<reference evidence="10 11" key="1">
    <citation type="submission" date="2015-07" db="EMBL/GenBank/DDBJ databases">
        <authorList>
            <consortium name="Pathogen Informatics"/>
        </authorList>
    </citation>
    <scope>NUCLEOTIDE SEQUENCE [LARGE SCALE GENOMIC DNA]</scope>
    <source>
        <strain evidence="9 10">A316</strain>
        <strain evidence="8 11">A51</strain>
    </source>
</reference>
<dbReference type="EMBL" id="CWQY01000056">
    <property type="protein sequence ID" value="CSD36401.1"/>
    <property type="molecule type" value="Genomic_DNA"/>
</dbReference>
<dbReference type="AlphaFoldDB" id="A0A0E4GJK5"/>
<dbReference type="HAMAP" id="MF_00514">
    <property type="entry name" value="Ribosomal_bL35"/>
    <property type="match status" value="1"/>
</dbReference>
<evidence type="ECO:0000313" key="8">
    <source>
        <dbReference type="EMBL" id="CSB15713.1"/>
    </source>
</evidence>
<gene>
    <name evidence="5 9" type="primary">rpmI</name>
    <name evidence="8" type="ORF">ERS013165_03614</name>
    <name evidence="9" type="ORF">ERS013200_03993</name>
</gene>
<dbReference type="PRINTS" id="PR00064">
    <property type="entry name" value="RIBOSOMALL35"/>
</dbReference>
<sequence length="88" mass="10108">MKGGWVLFALITLLFNYYNAELFIMPKMKNNKGAAKRFKKTAGGIKYKHATKRHILTKRTTKNKRQLRPNAILPKCELAAVARMLPYA</sequence>
<evidence type="ECO:0000256" key="7">
    <source>
        <dbReference type="SAM" id="Phobius"/>
    </source>
</evidence>
<evidence type="ECO:0000256" key="3">
    <source>
        <dbReference type="ARBA" id="ARBA00023274"/>
    </source>
</evidence>
<evidence type="ECO:0000256" key="5">
    <source>
        <dbReference type="HAMAP-Rule" id="MF_00514"/>
    </source>
</evidence>
<organism evidence="9 10">
    <name type="scientific">Vibrio cholerae</name>
    <dbReference type="NCBI Taxonomy" id="666"/>
    <lineage>
        <taxon>Bacteria</taxon>
        <taxon>Pseudomonadati</taxon>
        <taxon>Pseudomonadota</taxon>
        <taxon>Gammaproteobacteria</taxon>
        <taxon>Vibrionales</taxon>
        <taxon>Vibrionaceae</taxon>
        <taxon>Vibrio</taxon>
    </lineage>
</organism>
<dbReference type="FunFam" id="4.10.410.60:FF:000001">
    <property type="entry name" value="50S ribosomal protein L35"/>
    <property type="match status" value="1"/>
</dbReference>
<dbReference type="Gene3D" id="4.10.410.60">
    <property type="match status" value="1"/>
</dbReference>
<evidence type="ECO:0000313" key="11">
    <source>
        <dbReference type="Proteomes" id="UP000044806"/>
    </source>
</evidence>
<accession>A0A0E4GJK5</accession>
<comment type="similarity">
    <text evidence="1 5 6">Belongs to the bacterial ribosomal protein bL35 family.</text>
</comment>
<dbReference type="PROSITE" id="PS00936">
    <property type="entry name" value="RIBOSOMAL_L35"/>
    <property type="match status" value="1"/>
</dbReference>
<evidence type="ECO:0000313" key="9">
    <source>
        <dbReference type="EMBL" id="CSD36401.1"/>
    </source>
</evidence>
<protein>
    <recommendedName>
        <fullName evidence="4 5">Large ribosomal subunit protein bL35</fullName>
    </recommendedName>
</protein>
<keyword evidence="7" id="KW-0812">Transmembrane</keyword>
<dbReference type="GO" id="GO:0022625">
    <property type="term" value="C:cytosolic large ribosomal subunit"/>
    <property type="evidence" value="ECO:0007669"/>
    <property type="project" value="TreeGrafter"/>
</dbReference>
<dbReference type="Proteomes" id="UP000044806">
    <property type="component" value="Unassembled WGS sequence"/>
</dbReference>
<evidence type="ECO:0000256" key="6">
    <source>
        <dbReference type="RuleBase" id="RU000568"/>
    </source>
</evidence>
<dbReference type="GO" id="GO:0003735">
    <property type="term" value="F:structural constituent of ribosome"/>
    <property type="evidence" value="ECO:0007669"/>
    <property type="project" value="InterPro"/>
</dbReference>
<dbReference type="Pfam" id="PF01632">
    <property type="entry name" value="Ribosomal_L35p"/>
    <property type="match status" value="1"/>
</dbReference>
<evidence type="ECO:0000256" key="4">
    <source>
        <dbReference type="ARBA" id="ARBA00071664"/>
    </source>
</evidence>
<dbReference type="PANTHER" id="PTHR33343">
    <property type="entry name" value="54S RIBOSOMAL PROTEIN BL35M"/>
    <property type="match status" value="1"/>
</dbReference>
<dbReference type="NCBIfam" id="TIGR00001">
    <property type="entry name" value="rpmI_bact"/>
    <property type="match status" value="1"/>
</dbReference>